<dbReference type="ExpressionAtlas" id="B6SQK8">
    <property type="expression patterns" value="baseline"/>
</dbReference>
<sequence>MKITAHLVLKPSTSGAGSSSSSGESGPETVVIANAMDVSHFGYFQCSSARGFIVFVAHTIAQRTQPGQRQSVQHEGNLRSDRLSDLYKIWGPY</sequence>
<dbReference type="EMBL" id="EU955023">
    <property type="protein sequence ID" value="ACG27141.1"/>
    <property type="molecule type" value="mRNA"/>
</dbReference>
<evidence type="ECO:0000256" key="1">
    <source>
        <dbReference type="SAM" id="MobiDB-lite"/>
    </source>
</evidence>
<feature type="region of interest" description="Disordered" evidence="1">
    <location>
        <begin position="1"/>
        <end position="27"/>
    </location>
</feature>
<dbReference type="PANTHER" id="PTHR45806:SF1">
    <property type="entry name" value="SYNAPTOBREVIN HOMOLOG YKT6"/>
    <property type="match status" value="1"/>
</dbReference>
<dbReference type="SUPFAM" id="SSF64356">
    <property type="entry name" value="SNARE-like"/>
    <property type="match status" value="1"/>
</dbReference>
<name>B6SQK8_MAIZE</name>
<feature type="compositionally biased region" description="Low complexity" evidence="1">
    <location>
        <begin position="12"/>
        <end position="26"/>
    </location>
</feature>
<protein>
    <submittedName>
        <fullName evidence="2">Uncharacterized protein</fullName>
    </submittedName>
</protein>
<organism evidence="2">
    <name type="scientific">Zea mays</name>
    <name type="common">Maize</name>
    <dbReference type="NCBI Taxonomy" id="4577"/>
    <lineage>
        <taxon>Eukaryota</taxon>
        <taxon>Viridiplantae</taxon>
        <taxon>Streptophyta</taxon>
        <taxon>Embryophyta</taxon>
        <taxon>Tracheophyta</taxon>
        <taxon>Spermatophyta</taxon>
        <taxon>Magnoliopsida</taxon>
        <taxon>Liliopsida</taxon>
        <taxon>Poales</taxon>
        <taxon>Poaceae</taxon>
        <taxon>PACMAD clade</taxon>
        <taxon>Panicoideae</taxon>
        <taxon>Andropogonodae</taxon>
        <taxon>Andropogoneae</taxon>
        <taxon>Tripsacinae</taxon>
        <taxon>Zea</taxon>
    </lineage>
</organism>
<dbReference type="AlphaFoldDB" id="B6SQK8"/>
<dbReference type="Gene3D" id="3.30.450.50">
    <property type="entry name" value="Longin domain"/>
    <property type="match status" value="1"/>
</dbReference>
<accession>B6SQK8</accession>
<dbReference type="InterPro" id="IPR011012">
    <property type="entry name" value="Longin-like_dom_sf"/>
</dbReference>
<evidence type="ECO:0000313" key="2">
    <source>
        <dbReference type="EMBL" id="ACG27141.1"/>
    </source>
</evidence>
<proteinExistence type="evidence at transcript level"/>
<dbReference type="PANTHER" id="PTHR45806">
    <property type="entry name" value="SYNAPTOBREVIN HOMOLOG YKT6"/>
    <property type="match status" value="1"/>
</dbReference>
<reference evidence="2" key="1">
    <citation type="journal article" date="2009" name="Plant Mol. Biol.">
        <title>Insights into corn genes derived from large-scale cDNA sequencing.</title>
        <authorList>
            <person name="Alexandrov N.N."/>
            <person name="Brover V.V."/>
            <person name="Freidin S."/>
            <person name="Troukhan M.E."/>
            <person name="Tatarinova T.V."/>
            <person name="Zhang H."/>
            <person name="Swaller T.J."/>
            <person name="Lu Y.P."/>
            <person name="Bouck J."/>
            <person name="Flavell R.B."/>
            <person name="Feldmann K.A."/>
        </authorList>
    </citation>
    <scope>NUCLEOTIDE SEQUENCE</scope>
</reference>